<comment type="similarity">
    <text evidence="2">Belongs to the NADH dehydrogenase family.</text>
</comment>
<keyword evidence="12" id="KW-0966">Cell projection</keyword>
<dbReference type="Gene3D" id="3.30.70.1230">
    <property type="entry name" value="Nucleotide cyclase"/>
    <property type="match status" value="1"/>
</dbReference>
<dbReference type="Pfam" id="PF04940">
    <property type="entry name" value="BLUF"/>
    <property type="match status" value="1"/>
</dbReference>
<dbReference type="PANTHER" id="PTHR43706">
    <property type="entry name" value="NADH DEHYDROGENASE"/>
    <property type="match status" value="1"/>
</dbReference>
<keyword evidence="10" id="KW-0520">NAD</keyword>
<dbReference type="InterPro" id="IPR001054">
    <property type="entry name" value="A/G_cyclase"/>
</dbReference>
<keyword evidence="14" id="KW-1133">Transmembrane helix</keyword>
<dbReference type="SMART" id="SM01034">
    <property type="entry name" value="BLUF"/>
    <property type="match status" value="1"/>
</dbReference>
<dbReference type="InterPro" id="IPR000595">
    <property type="entry name" value="cNMP-bd_dom"/>
</dbReference>
<dbReference type="SMR" id="A0A1I4CSL7"/>
<comment type="subcellular location">
    <subcellularLocation>
        <location evidence="1">Cell projection</location>
        <location evidence="1">Cilium</location>
        <location evidence="1">Flagellum</location>
    </subcellularLocation>
</comment>
<dbReference type="InterPro" id="IPR007024">
    <property type="entry name" value="BLUF_domain"/>
</dbReference>
<accession>A0A1I4CSL7</accession>
<dbReference type="Gene3D" id="3.30.70.100">
    <property type="match status" value="1"/>
</dbReference>
<evidence type="ECO:0000256" key="2">
    <source>
        <dbReference type="ARBA" id="ARBA00005272"/>
    </source>
</evidence>
<dbReference type="InterPro" id="IPR045024">
    <property type="entry name" value="NDH-2"/>
</dbReference>
<keyword evidence="11" id="KW-0969">Cilium</keyword>
<dbReference type="Pfam" id="PF07992">
    <property type="entry name" value="Pyr_redox_2"/>
    <property type="match status" value="1"/>
</dbReference>
<dbReference type="SUPFAM" id="SSF55073">
    <property type="entry name" value="Nucleotide cyclase"/>
    <property type="match status" value="1"/>
</dbReference>
<keyword evidence="6" id="KW-0677">Repeat</keyword>
<dbReference type="AlphaFoldDB" id="A0A1I4CSL7"/>
<keyword evidence="14" id="KW-0472">Membrane</keyword>
<evidence type="ECO:0000256" key="1">
    <source>
        <dbReference type="ARBA" id="ARBA00004230"/>
    </source>
</evidence>
<dbReference type="InterPro" id="IPR036188">
    <property type="entry name" value="FAD/NAD-bd_sf"/>
</dbReference>
<evidence type="ECO:0000256" key="10">
    <source>
        <dbReference type="ARBA" id="ARBA00023027"/>
    </source>
</evidence>
<dbReference type="SUPFAM" id="SSF54975">
    <property type="entry name" value="Acylphosphatase/BLUF domain-like"/>
    <property type="match status" value="1"/>
</dbReference>
<dbReference type="SUPFAM" id="SSF51905">
    <property type="entry name" value="FAD/NAD(P)-binding domain"/>
    <property type="match status" value="1"/>
</dbReference>
<evidence type="ECO:0000259" key="17">
    <source>
        <dbReference type="PROSITE" id="PS50925"/>
    </source>
</evidence>
<evidence type="ECO:0000256" key="6">
    <source>
        <dbReference type="ARBA" id="ARBA00022737"/>
    </source>
</evidence>
<dbReference type="RefSeq" id="WP_090700183.1">
    <property type="nucleotide sequence ID" value="NZ_FOSP01000017.1"/>
</dbReference>
<dbReference type="GO" id="GO:0009882">
    <property type="term" value="F:blue light photoreceptor activity"/>
    <property type="evidence" value="ECO:0007669"/>
    <property type="project" value="InterPro"/>
</dbReference>
<dbReference type="EC" id="1.6.5.9" evidence="4"/>
<organism evidence="18 19">
    <name type="scientific">Nitrosomonas aestuarii</name>
    <dbReference type="NCBI Taxonomy" id="52441"/>
    <lineage>
        <taxon>Bacteria</taxon>
        <taxon>Pseudomonadati</taxon>
        <taxon>Pseudomonadota</taxon>
        <taxon>Betaproteobacteria</taxon>
        <taxon>Nitrosomonadales</taxon>
        <taxon>Nitrosomonadaceae</taxon>
        <taxon>Nitrosomonas</taxon>
    </lineage>
</organism>
<evidence type="ECO:0000256" key="5">
    <source>
        <dbReference type="ARBA" id="ARBA00022630"/>
    </source>
</evidence>
<feature type="transmembrane region" description="Helical" evidence="14">
    <location>
        <begin position="304"/>
        <end position="324"/>
    </location>
</feature>
<dbReference type="SUPFAM" id="SSF51206">
    <property type="entry name" value="cAMP-binding domain-like"/>
    <property type="match status" value="1"/>
</dbReference>
<evidence type="ECO:0000256" key="12">
    <source>
        <dbReference type="ARBA" id="ARBA00023273"/>
    </source>
</evidence>
<evidence type="ECO:0000256" key="14">
    <source>
        <dbReference type="SAM" id="Phobius"/>
    </source>
</evidence>
<evidence type="ECO:0000256" key="4">
    <source>
        <dbReference type="ARBA" id="ARBA00012637"/>
    </source>
</evidence>
<dbReference type="InterPro" id="IPR018490">
    <property type="entry name" value="cNMP-bd_dom_sf"/>
</dbReference>
<evidence type="ECO:0000313" key="19">
    <source>
        <dbReference type="Proteomes" id="UP000199533"/>
    </source>
</evidence>
<evidence type="ECO:0000256" key="3">
    <source>
        <dbReference type="ARBA" id="ARBA00011103"/>
    </source>
</evidence>
<keyword evidence="19" id="KW-1185">Reference proteome</keyword>
<dbReference type="EMBL" id="FOSP01000017">
    <property type="protein sequence ID" value="SFK83279.1"/>
    <property type="molecule type" value="Genomic_DNA"/>
</dbReference>
<keyword evidence="14" id="KW-0812">Transmembrane</keyword>
<evidence type="ECO:0000259" key="16">
    <source>
        <dbReference type="PROSITE" id="PS50125"/>
    </source>
</evidence>
<feature type="transmembrane region" description="Helical" evidence="14">
    <location>
        <begin position="241"/>
        <end position="261"/>
    </location>
</feature>
<dbReference type="PROSITE" id="PS50925">
    <property type="entry name" value="BLUF"/>
    <property type="match status" value="1"/>
</dbReference>
<dbReference type="STRING" id="52441.SAMN05216302_10171"/>
<evidence type="ECO:0000256" key="7">
    <source>
        <dbReference type="ARBA" id="ARBA00022827"/>
    </source>
</evidence>
<dbReference type="PROSITE" id="PS50042">
    <property type="entry name" value="CNMP_BINDING_3"/>
    <property type="match status" value="1"/>
</dbReference>
<dbReference type="PROSITE" id="PS50125">
    <property type="entry name" value="GUANYLATE_CYCLASE_2"/>
    <property type="match status" value="1"/>
</dbReference>
<feature type="domain" description="Guanylate cyclase" evidence="16">
    <location>
        <begin position="1032"/>
        <end position="1157"/>
    </location>
</feature>
<evidence type="ECO:0000256" key="9">
    <source>
        <dbReference type="ARBA" id="ARBA00023002"/>
    </source>
</evidence>
<evidence type="ECO:0000256" key="13">
    <source>
        <dbReference type="ARBA" id="ARBA00047599"/>
    </source>
</evidence>
<sequence>MINTHFSIRSVWYVAFLLFSFSGLLVFSSAVLAHETWILTPEQIDYWNAQKLPDIFTQVSSLNVLMISAFLAFIIGWVWLGFTGARELFPDFQARLSSYGDHVPRILRVCVGWILLSSAFGAEPRFGVEAFTSPTFLAPDLELNQLGSEWAWIRWAEIILGLTILFGVYVRFFSFLLILLSLLGWYLFGEAIFPYLGAIIGASIFLVLQGAGRHFLPLPIPAAFHGIQSFLANQPRQRAQAIMRILTGTTILYLGVFYKLLQPNLSMGIIETYQLPILSIHPEAFTLLMALVEVSAGVLLIAGILLRPLSIFLISAFSIFALLLPETPTAHILFYGVVLSCFINSAGHLRRPVPRDKAADIVIIGGGLAALQAAVKVEKLIGQYSNVRITLLHEQGNFLFAPFLPEVIGGTVQPGNVVNPFRRIVQRTNVVVAHLDAINEKEQKVIAKRKNNETIELKYDSLILALTPSSHITKVPGMMDHACPIDSIADALRIRQRVLDLVEEAEMVKDADEKKRLLTFAIIGSSEIASAIAVEVSQILKSAEPSYPALQNSGWQVHLFNEYNKSRTKFEHQISSRRSQCLKKAGVIEHLEEKISGLTQKGLVFEKGDPQAFGLIINAYFEYPTIRFVEHGSLNWPFVIDNELRLQSFNNIWVAESHQNATTPQFVFASDQVNLGQSTGFNAWANSQGFSRRPFKQQRHLVQPYNMRQFSLCRVSGLIFTGILAWFISRFINLLSVPGLERNLRIIIDWFLVLAFRSDIAVLAQTSSSSLEKSHFKAGDEIFSQGDTAKMAYVVEYGRLKVIQNGIKIRELGPGDHFGEILPIHQNKRTETVQCLTDCELKNVSQEDLSALIKSGWLMSKAIRNLRDFQPDTSLTDTSLGLKRLTYVSKLSVPLDQKGILEIGRKASLNNQKIDVTGILIGVGDYFFQILEGEETTINVLIEKISRDPRHRDVTILSAETGCEERLFSDWNMKAVTLNESNDLILLAISLMLQNIAQSHNAMGRYTQPALLKFLMEGINPLTIPIRSARKIVVSGSLTDFVVLRNQFSDEELVCAVNNFLEICSIACIEYGGQVIKYSGGCFVAHFEIHQIDSAIASCVDAFNKFKEQAKLYPSDKVMNCGFGLASGMVAEGNIGSSIKMDYTILGNAVNQAIQLGEIARNINKVILIDESFQIDIVKSWKFEDAGTFAFKETNESRRVYSLEYSIDS</sequence>
<gene>
    <name evidence="18" type="ORF">SAMN05216302_10171</name>
</gene>
<proteinExistence type="inferred from homology"/>
<dbReference type="CDD" id="cd00038">
    <property type="entry name" value="CAP_ED"/>
    <property type="match status" value="1"/>
</dbReference>
<keyword evidence="9" id="KW-0560">Oxidoreductase</keyword>
<dbReference type="SMART" id="SM00100">
    <property type="entry name" value="cNMP"/>
    <property type="match status" value="1"/>
</dbReference>
<evidence type="ECO:0000256" key="8">
    <source>
        <dbReference type="ARBA" id="ARBA00022846"/>
    </source>
</evidence>
<evidence type="ECO:0000256" key="11">
    <source>
        <dbReference type="ARBA" id="ARBA00023069"/>
    </source>
</evidence>
<dbReference type="GO" id="GO:0050136">
    <property type="term" value="F:NADH dehydrogenase (quinone) (non-electrogenic) activity"/>
    <property type="evidence" value="ECO:0007669"/>
    <property type="project" value="UniProtKB-EC"/>
</dbReference>
<keyword evidence="7" id="KW-0274">FAD</keyword>
<dbReference type="InterPro" id="IPR014710">
    <property type="entry name" value="RmlC-like_jellyroll"/>
</dbReference>
<dbReference type="InterPro" id="IPR029787">
    <property type="entry name" value="Nucleotide_cyclase"/>
</dbReference>
<comment type="subunit">
    <text evidence="3">Heterotetramer of two alpha and two beta subunits.</text>
</comment>
<dbReference type="Proteomes" id="UP000199533">
    <property type="component" value="Unassembled WGS sequence"/>
</dbReference>
<feature type="transmembrane region" description="Helical" evidence="14">
    <location>
        <begin position="57"/>
        <end position="80"/>
    </location>
</feature>
<dbReference type="CDD" id="cd07302">
    <property type="entry name" value="CHD"/>
    <property type="match status" value="1"/>
</dbReference>
<protein>
    <recommendedName>
        <fullName evidence="4">NADH:ubiquinone reductase (non-electrogenic)</fullName>
        <ecNumber evidence="4">1.6.5.9</ecNumber>
    </recommendedName>
</protein>
<dbReference type="InterPro" id="IPR036046">
    <property type="entry name" value="Acylphosphatase-like_dom_sf"/>
</dbReference>
<dbReference type="Gene3D" id="2.60.120.10">
    <property type="entry name" value="Jelly Rolls"/>
    <property type="match status" value="1"/>
</dbReference>
<feature type="domain" description="Cyclic nucleotide-binding" evidence="15">
    <location>
        <begin position="769"/>
        <end position="853"/>
    </location>
</feature>
<feature type="transmembrane region" description="Helical" evidence="14">
    <location>
        <begin position="192"/>
        <end position="211"/>
    </location>
</feature>
<dbReference type="OrthoDB" id="8531563at2"/>
<dbReference type="GO" id="GO:0071949">
    <property type="term" value="F:FAD binding"/>
    <property type="evidence" value="ECO:0007669"/>
    <property type="project" value="InterPro"/>
</dbReference>
<comment type="catalytic activity">
    <reaction evidence="13">
        <text>a quinone + NADH + H(+) = a quinol + NAD(+)</text>
        <dbReference type="Rhea" id="RHEA:46160"/>
        <dbReference type="ChEBI" id="CHEBI:15378"/>
        <dbReference type="ChEBI" id="CHEBI:24646"/>
        <dbReference type="ChEBI" id="CHEBI:57540"/>
        <dbReference type="ChEBI" id="CHEBI:57945"/>
        <dbReference type="ChEBI" id="CHEBI:132124"/>
        <dbReference type="EC" id="1.6.5.9"/>
    </reaction>
</comment>
<name>A0A1I4CSL7_9PROT</name>
<dbReference type="InterPro" id="IPR023753">
    <property type="entry name" value="FAD/NAD-binding_dom"/>
</dbReference>
<feature type="domain" description="BLUF" evidence="17">
    <location>
        <begin position="882"/>
        <end position="974"/>
    </location>
</feature>
<evidence type="ECO:0000313" key="18">
    <source>
        <dbReference type="EMBL" id="SFK83279.1"/>
    </source>
</evidence>
<keyword evidence="5" id="KW-0285">Flavoprotein</keyword>
<dbReference type="GO" id="GO:0009190">
    <property type="term" value="P:cyclic nucleotide biosynthetic process"/>
    <property type="evidence" value="ECO:0007669"/>
    <property type="project" value="InterPro"/>
</dbReference>
<dbReference type="PANTHER" id="PTHR43706:SF47">
    <property type="entry name" value="EXTERNAL NADH-UBIQUINONE OXIDOREDUCTASE 1, MITOCHONDRIAL-RELATED"/>
    <property type="match status" value="1"/>
</dbReference>
<evidence type="ECO:0000259" key="15">
    <source>
        <dbReference type="PROSITE" id="PS50042"/>
    </source>
</evidence>
<dbReference type="Pfam" id="PF00027">
    <property type="entry name" value="cNMP_binding"/>
    <property type="match status" value="1"/>
</dbReference>
<dbReference type="GO" id="GO:0004016">
    <property type="term" value="F:adenylate cyclase activity"/>
    <property type="evidence" value="ECO:0007669"/>
    <property type="project" value="UniProtKB-ARBA"/>
</dbReference>
<keyword evidence="8" id="KW-0282">Flagellum</keyword>
<dbReference type="Gene3D" id="3.50.50.100">
    <property type="match status" value="1"/>
</dbReference>
<reference evidence="19" key="1">
    <citation type="submission" date="2016-10" db="EMBL/GenBank/DDBJ databases">
        <authorList>
            <person name="Varghese N."/>
            <person name="Submissions S."/>
        </authorList>
    </citation>
    <scope>NUCLEOTIDE SEQUENCE [LARGE SCALE GENOMIC DNA]</scope>
    <source>
        <strain evidence="19">Nm69</strain>
    </source>
</reference>
<feature type="transmembrane region" description="Helical" evidence="14">
    <location>
        <begin position="158"/>
        <end position="186"/>
    </location>
</feature>